<dbReference type="GO" id="GO:0006629">
    <property type="term" value="P:lipid metabolic process"/>
    <property type="evidence" value="ECO:0007669"/>
    <property type="project" value="InterPro"/>
</dbReference>
<proteinExistence type="predicted"/>
<keyword evidence="1" id="KW-0732">Signal</keyword>
<dbReference type="InterPro" id="IPR002921">
    <property type="entry name" value="Fungal_lipase-type"/>
</dbReference>
<feature type="signal peptide" evidence="1">
    <location>
        <begin position="1"/>
        <end position="18"/>
    </location>
</feature>
<dbReference type="SUPFAM" id="SSF53474">
    <property type="entry name" value="alpha/beta-Hydrolases"/>
    <property type="match status" value="1"/>
</dbReference>
<organism evidence="4">
    <name type="scientific">Salpingoeca rosetta (strain ATCC 50818 / BSB-021)</name>
    <dbReference type="NCBI Taxonomy" id="946362"/>
    <lineage>
        <taxon>Eukaryota</taxon>
        <taxon>Choanoflagellata</taxon>
        <taxon>Craspedida</taxon>
        <taxon>Salpingoecidae</taxon>
        <taxon>Salpingoeca</taxon>
    </lineage>
</organism>
<feature type="domain" description="Fungal lipase-type" evidence="2">
    <location>
        <begin position="122"/>
        <end position="258"/>
    </location>
</feature>
<keyword evidence="4" id="KW-1185">Reference proteome</keyword>
<dbReference type="OMA" id="MEPRRWL"/>
<dbReference type="InParanoid" id="F2U8A9"/>
<dbReference type="CDD" id="cd00519">
    <property type="entry name" value="Lipase_3"/>
    <property type="match status" value="1"/>
</dbReference>
<dbReference type="PANTHER" id="PTHR45856:SF11">
    <property type="entry name" value="FUNGAL LIPASE-LIKE DOMAIN-CONTAINING PROTEIN"/>
    <property type="match status" value="1"/>
</dbReference>
<dbReference type="KEGG" id="sre:PTSG_04353"/>
<evidence type="ECO:0000256" key="1">
    <source>
        <dbReference type="SAM" id="SignalP"/>
    </source>
</evidence>
<dbReference type="Gene3D" id="3.40.50.1820">
    <property type="entry name" value="alpha/beta hydrolase"/>
    <property type="match status" value="1"/>
</dbReference>
<evidence type="ECO:0000259" key="2">
    <source>
        <dbReference type="Pfam" id="PF01764"/>
    </source>
</evidence>
<evidence type="ECO:0000313" key="4">
    <source>
        <dbReference type="Proteomes" id="UP000007799"/>
    </source>
</evidence>
<dbReference type="RefSeq" id="XP_004994440.1">
    <property type="nucleotide sequence ID" value="XM_004994383.1"/>
</dbReference>
<protein>
    <recommendedName>
        <fullName evidence="2">Fungal lipase-type domain-containing protein</fullName>
    </recommendedName>
</protein>
<gene>
    <name evidence="3" type="ORF">PTSG_04353</name>
</gene>
<dbReference type="eggNOG" id="KOG4569">
    <property type="taxonomic scope" value="Eukaryota"/>
</dbReference>
<dbReference type="Pfam" id="PF01764">
    <property type="entry name" value="Lipase_3"/>
    <property type="match status" value="1"/>
</dbReference>
<dbReference type="OrthoDB" id="426718at2759"/>
<dbReference type="Proteomes" id="UP000007799">
    <property type="component" value="Unassembled WGS sequence"/>
</dbReference>
<accession>F2U8A9</accession>
<sequence length="320" mass="35499">MIVGAAVVLLCAVLGASAKPIPMNTRFVPEAATPPLKTMRLHREVGVRAPAPHLYSFDYEISLRGVQYSAAAYCSNSTVKDWSCKPCHGAGLPALSDINVFYAKKTSTYGYVGLDSVNKYIVVAFQGTHNLKQWIDDLKFMKTDLHYPGAGSDVKVHRGFYEAYQEVKGTVDRFVESTFRQNPNYRILVTGHSLGAALAAMCSLDLSIQFPSASIYHYTFGQPRVGNAPFYDFFKQSSIKASFRFVHNRDIVPHLPLEAMGFHHIATEVFYKEQFSGPESLHECNGSGEDPDCSDQFNVDISISDHLNYLGFTVDTDACH</sequence>
<dbReference type="PANTHER" id="PTHR45856">
    <property type="entry name" value="ALPHA/BETA-HYDROLASES SUPERFAMILY PROTEIN"/>
    <property type="match status" value="1"/>
</dbReference>
<name>F2U8A9_SALR5</name>
<dbReference type="EMBL" id="GL832964">
    <property type="protein sequence ID" value="EGD72617.1"/>
    <property type="molecule type" value="Genomic_DNA"/>
</dbReference>
<dbReference type="AlphaFoldDB" id="F2U8A9"/>
<dbReference type="InterPro" id="IPR051218">
    <property type="entry name" value="Sec_MonoDiacylglyc_Lipase"/>
</dbReference>
<evidence type="ECO:0000313" key="3">
    <source>
        <dbReference type="EMBL" id="EGD72617.1"/>
    </source>
</evidence>
<dbReference type="InterPro" id="IPR029058">
    <property type="entry name" value="AB_hydrolase_fold"/>
</dbReference>
<dbReference type="GeneID" id="16075023"/>
<feature type="chain" id="PRO_5003287370" description="Fungal lipase-type domain-containing protein" evidence="1">
    <location>
        <begin position="19"/>
        <end position="320"/>
    </location>
</feature>
<reference evidence="3" key="1">
    <citation type="submission" date="2009-08" db="EMBL/GenBank/DDBJ databases">
        <title>Annotation of Salpingoeca rosetta.</title>
        <authorList>
            <consortium name="The Broad Institute Genome Sequencing Platform"/>
            <person name="Russ C."/>
            <person name="Cuomo C."/>
            <person name="Burger G."/>
            <person name="Gray M.W."/>
            <person name="Holland P.W.H."/>
            <person name="King N."/>
            <person name="Lang F.B.F."/>
            <person name="Roger A.J."/>
            <person name="Ruiz-Trillo I."/>
            <person name="Young S.K."/>
            <person name="Zeng Q."/>
            <person name="Gargeya S."/>
            <person name="Alvarado L."/>
            <person name="Berlin A."/>
            <person name="Chapman S.B."/>
            <person name="Chen Z."/>
            <person name="Freedman E."/>
            <person name="Gellesch M."/>
            <person name="Goldberg J."/>
            <person name="Griggs A."/>
            <person name="Gujja S."/>
            <person name="Heilman E."/>
            <person name="Heiman D."/>
            <person name="Howarth C."/>
            <person name="Mehta T."/>
            <person name="Neiman D."/>
            <person name="Pearson M."/>
            <person name="Roberts A."/>
            <person name="Saif S."/>
            <person name="Shea T."/>
            <person name="Shenoy N."/>
            <person name="Sisk P."/>
            <person name="Stolte C."/>
            <person name="Sykes S."/>
            <person name="White J."/>
            <person name="Yandava C."/>
            <person name="Haas B."/>
            <person name="Nusbaum C."/>
            <person name="Birren B."/>
        </authorList>
    </citation>
    <scope>NUCLEOTIDE SEQUENCE [LARGE SCALE GENOMIC DNA]</scope>
    <source>
        <strain evidence="3">ATCC 50818</strain>
    </source>
</reference>